<gene>
    <name evidence="2" type="ORF">C2G38_2244740</name>
</gene>
<proteinExistence type="predicted"/>
<keyword evidence="3" id="KW-1185">Reference proteome</keyword>
<dbReference type="InterPro" id="IPR009003">
    <property type="entry name" value="Peptidase_S1_PA"/>
</dbReference>
<accession>A0A397VED7</accession>
<evidence type="ECO:0000313" key="3">
    <source>
        <dbReference type="Proteomes" id="UP000266673"/>
    </source>
</evidence>
<organism evidence="2 3">
    <name type="scientific">Gigaspora rosea</name>
    <dbReference type="NCBI Taxonomy" id="44941"/>
    <lineage>
        <taxon>Eukaryota</taxon>
        <taxon>Fungi</taxon>
        <taxon>Fungi incertae sedis</taxon>
        <taxon>Mucoromycota</taxon>
        <taxon>Glomeromycotina</taxon>
        <taxon>Glomeromycetes</taxon>
        <taxon>Diversisporales</taxon>
        <taxon>Gigasporaceae</taxon>
        <taxon>Gigaspora</taxon>
    </lineage>
</organism>
<evidence type="ECO:0000256" key="1">
    <source>
        <dbReference type="SAM" id="SignalP"/>
    </source>
</evidence>
<sequence>MKNICFSVKLLLLNLLIFISQLQTHSTVYAQYQEPLAVLWGVEANELPDKLNDERNLINVDELLKPLLDDINFGGSWIDVKEDKVFINTLNVSKEEEIIAKMSEYKDYLSFIQTNKSLNELSSSFEQIKSLANENEAEDIYGYIDNSENNIVIYLEQNEGDNKNKEFIDAAKQFDPIFKYGNPADSDSVSDSSPDSYDPKKFGLDTRQQKLVLIGDGLVRLIKFATCTAGCLARDKNNPDTRYFVTSGHCYDKKRPDRNDFFYSPWGKLYTDDLVGRMVTGFLKPHDFGLLAIKENDLKPLPMIRNTQSTLYRPLLPINNSIPQVSNHGAHLCKSGHSTYVTCGNIKGFNGFSRDSKGMEEDLIVTDMLADVGDSGGPLFQFLQSMSSTSINGILVGGNKGIAVGVPLDIVLNEGDIELITNV</sequence>
<reference evidence="2 3" key="1">
    <citation type="submission" date="2018-06" db="EMBL/GenBank/DDBJ databases">
        <title>Comparative genomics reveals the genomic features of Rhizophagus irregularis, R. cerebriforme, R. diaphanum and Gigaspora rosea, and their symbiotic lifestyle signature.</title>
        <authorList>
            <person name="Morin E."/>
            <person name="San Clemente H."/>
            <person name="Chen E.C.H."/>
            <person name="De La Providencia I."/>
            <person name="Hainaut M."/>
            <person name="Kuo A."/>
            <person name="Kohler A."/>
            <person name="Murat C."/>
            <person name="Tang N."/>
            <person name="Roy S."/>
            <person name="Loubradou J."/>
            <person name="Henrissat B."/>
            <person name="Grigoriev I.V."/>
            <person name="Corradi N."/>
            <person name="Roux C."/>
            <person name="Martin F.M."/>
        </authorList>
    </citation>
    <scope>NUCLEOTIDE SEQUENCE [LARGE SCALE GENOMIC DNA]</scope>
    <source>
        <strain evidence="2 3">DAOM 194757</strain>
    </source>
</reference>
<keyword evidence="1" id="KW-0732">Signal</keyword>
<evidence type="ECO:0000313" key="2">
    <source>
        <dbReference type="EMBL" id="RIB20148.1"/>
    </source>
</evidence>
<protein>
    <recommendedName>
        <fullName evidence="4">Peptidase S1 domain-containing protein</fullName>
    </recommendedName>
</protein>
<dbReference type="SUPFAM" id="SSF50494">
    <property type="entry name" value="Trypsin-like serine proteases"/>
    <property type="match status" value="1"/>
</dbReference>
<dbReference type="EMBL" id="QKWP01000434">
    <property type="protein sequence ID" value="RIB20148.1"/>
    <property type="molecule type" value="Genomic_DNA"/>
</dbReference>
<dbReference type="Gene3D" id="2.40.10.10">
    <property type="entry name" value="Trypsin-like serine proteases"/>
    <property type="match status" value="2"/>
</dbReference>
<comment type="caution">
    <text evidence="2">The sequence shown here is derived from an EMBL/GenBank/DDBJ whole genome shotgun (WGS) entry which is preliminary data.</text>
</comment>
<dbReference type="Proteomes" id="UP000266673">
    <property type="component" value="Unassembled WGS sequence"/>
</dbReference>
<evidence type="ECO:0008006" key="4">
    <source>
        <dbReference type="Google" id="ProtNLM"/>
    </source>
</evidence>
<feature type="chain" id="PRO_5017208379" description="Peptidase S1 domain-containing protein" evidence="1">
    <location>
        <begin position="25"/>
        <end position="423"/>
    </location>
</feature>
<feature type="signal peptide" evidence="1">
    <location>
        <begin position="1"/>
        <end position="24"/>
    </location>
</feature>
<dbReference type="InterPro" id="IPR043504">
    <property type="entry name" value="Peptidase_S1_PA_chymotrypsin"/>
</dbReference>
<dbReference type="CDD" id="cd21112">
    <property type="entry name" value="alphaLP-like"/>
    <property type="match status" value="1"/>
</dbReference>
<name>A0A397VED7_9GLOM</name>
<dbReference type="AlphaFoldDB" id="A0A397VED7"/>
<dbReference type="OrthoDB" id="10404315at2759"/>